<dbReference type="EMBL" id="UGWP01000004">
    <property type="protein sequence ID" value="SUF58191.1"/>
    <property type="molecule type" value="Genomic_DNA"/>
</dbReference>
<name>A0A379QPE6_SALER</name>
<sequence>MKNNYNILGKNYHLEKVNNIYDELSGLDFTKKVSDEITRLDEDLLQLVFNDKLIIDVGWYPPFDENGEFIIQMIQNSDWENPSVAISSGWDKNELIEMLSTVLEQLPFCLKS</sequence>
<reference evidence="1 2" key="1">
    <citation type="submission" date="2018-06" db="EMBL/GenBank/DDBJ databases">
        <authorList>
            <consortium name="Pathogen Informatics"/>
            <person name="Doyle S."/>
        </authorList>
    </citation>
    <scope>NUCLEOTIDE SEQUENCE [LARGE SCALE GENOMIC DNA]</scope>
    <source>
        <strain evidence="1 2">NCTC10252</strain>
    </source>
</reference>
<organism evidence="1 2">
    <name type="scientific">Salmonella enterica</name>
    <name type="common">Salmonella choleraesuis</name>
    <dbReference type="NCBI Taxonomy" id="28901"/>
    <lineage>
        <taxon>Bacteria</taxon>
        <taxon>Pseudomonadati</taxon>
        <taxon>Pseudomonadota</taxon>
        <taxon>Gammaproteobacteria</taxon>
        <taxon>Enterobacterales</taxon>
        <taxon>Enterobacteriaceae</taxon>
        <taxon>Salmonella</taxon>
    </lineage>
</organism>
<proteinExistence type="predicted"/>
<dbReference type="Proteomes" id="UP000254597">
    <property type="component" value="Unassembled WGS sequence"/>
</dbReference>
<evidence type="ECO:0000313" key="1">
    <source>
        <dbReference type="EMBL" id="SUF58191.1"/>
    </source>
</evidence>
<dbReference type="AlphaFoldDB" id="A0A379QPE6"/>
<protein>
    <submittedName>
        <fullName evidence="1">Uncharacterized protein</fullName>
    </submittedName>
</protein>
<gene>
    <name evidence="1" type="ORF">NCTC10252_03496</name>
</gene>
<evidence type="ECO:0000313" key="2">
    <source>
        <dbReference type="Proteomes" id="UP000254597"/>
    </source>
</evidence>
<accession>A0A379QPE6</accession>